<dbReference type="SUPFAM" id="SSF53850">
    <property type="entry name" value="Periplasmic binding protein-like II"/>
    <property type="match status" value="1"/>
</dbReference>
<evidence type="ECO:0000313" key="6">
    <source>
        <dbReference type="Proteomes" id="UP001153069"/>
    </source>
</evidence>
<feature type="signal peptide" evidence="3">
    <location>
        <begin position="1"/>
        <end position="21"/>
    </location>
</feature>
<keyword evidence="6" id="KW-1185">Reference proteome</keyword>
<evidence type="ECO:0000256" key="1">
    <source>
        <dbReference type="SAM" id="MobiDB-lite"/>
    </source>
</evidence>
<keyword evidence="2" id="KW-1133">Transmembrane helix</keyword>
<accession>A0A9N8EZ90</accession>
<protein>
    <recommendedName>
        <fullName evidence="4">EF-hand domain-containing protein</fullName>
    </recommendedName>
</protein>
<proteinExistence type="predicted"/>
<dbReference type="InterPro" id="IPR002048">
    <property type="entry name" value="EF_hand_dom"/>
</dbReference>
<evidence type="ECO:0000313" key="5">
    <source>
        <dbReference type="EMBL" id="CAB9528669.1"/>
    </source>
</evidence>
<organism evidence="5 6">
    <name type="scientific">Seminavis robusta</name>
    <dbReference type="NCBI Taxonomy" id="568900"/>
    <lineage>
        <taxon>Eukaryota</taxon>
        <taxon>Sar</taxon>
        <taxon>Stramenopiles</taxon>
        <taxon>Ochrophyta</taxon>
        <taxon>Bacillariophyta</taxon>
        <taxon>Bacillariophyceae</taxon>
        <taxon>Bacillariophycidae</taxon>
        <taxon>Naviculales</taxon>
        <taxon>Naviculaceae</taxon>
        <taxon>Seminavis</taxon>
    </lineage>
</organism>
<sequence>MMMLPNLFAVVFLLLTKTGLANQLATMPETPNLGDPTLSGYHFRITVVEQLGYVDIETDKDTGELSFSGYLIDVLKEVSKEHRANFTYELATPSGFGSKCEGRLNWTKGEGFNPTTEILDHSSAYGVPFQSQYKWGESDVNDRPLSEYSTDLYWGLYYITPERLKVNRFTVPYKPPGKGTLGMMGTATNIHSFDDLVANHSDLPICASANTAYVDSLKLTFPELTINLVHEPEIHKALSDGTCDIYVGVHALLSDVVRIYSETGRCTANGLPIGMIGQPMEFGLNYSSIGVRTELPNEVVDTLNYWLLALMACFPADPEGVCFEDGDGGSLSQLYEGRGGTGFECGYIQFPPLATSEGLSPGAITGIVIVPVILVLLASMVYHVYQLKAQEKRMKKRFIQQLARNIEIGGSAREISADKLTEAFKHICGEDGLISKEDLAQWLNDLHMDFLSESDFDRLWDTMDLEGRGVVEPLDFFAFLTECGPQFKEVHMVYSALPKIERQKLASRRLSNISAMGEEGVKQMERMINQRSRLNVQTAHSPSSKSCRSFMSGTDTSSSAY</sequence>
<evidence type="ECO:0000256" key="2">
    <source>
        <dbReference type="SAM" id="Phobius"/>
    </source>
</evidence>
<dbReference type="Proteomes" id="UP001153069">
    <property type="component" value="Unassembled WGS sequence"/>
</dbReference>
<evidence type="ECO:0000256" key="3">
    <source>
        <dbReference type="SAM" id="SignalP"/>
    </source>
</evidence>
<name>A0A9N8EZ90_9STRA</name>
<keyword evidence="2" id="KW-0812">Transmembrane</keyword>
<reference evidence="5" key="1">
    <citation type="submission" date="2020-06" db="EMBL/GenBank/DDBJ databases">
        <authorList>
            <consortium name="Plant Systems Biology data submission"/>
        </authorList>
    </citation>
    <scope>NUCLEOTIDE SEQUENCE</scope>
    <source>
        <strain evidence="5">D6</strain>
    </source>
</reference>
<dbReference type="AlphaFoldDB" id="A0A9N8EZ90"/>
<dbReference type="Gene3D" id="3.40.190.10">
    <property type="entry name" value="Periplasmic binding protein-like II"/>
    <property type="match status" value="1"/>
</dbReference>
<feature type="transmembrane region" description="Helical" evidence="2">
    <location>
        <begin position="363"/>
        <end position="385"/>
    </location>
</feature>
<feature type="domain" description="EF-hand" evidence="4">
    <location>
        <begin position="451"/>
        <end position="486"/>
    </location>
</feature>
<gene>
    <name evidence="5" type="ORF">SEMRO_2287_G322050.1</name>
</gene>
<feature type="chain" id="PRO_5040259921" description="EF-hand domain-containing protein" evidence="3">
    <location>
        <begin position="22"/>
        <end position="561"/>
    </location>
</feature>
<keyword evidence="3" id="KW-0732">Signal</keyword>
<dbReference type="InterPro" id="IPR011992">
    <property type="entry name" value="EF-hand-dom_pair"/>
</dbReference>
<dbReference type="Gene3D" id="1.10.238.10">
    <property type="entry name" value="EF-hand"/>
    <property type="match status" value="1"/>
</dbReference>
<dbReference type="PROSITE" id="PS50222">
    <property type="entry name" value="EF_HAND_2"/>
    <property type="match status" value="1"/>
</dbReference>
<dbReference type="GO" id="GO:0005509">
    <property type="term" value="F:calcium ion binding"/>
    <property type="evidence" value="ECO:0007669"/>
    <property type="project" value="InterPro"/>
</dbReference>
<evidence type="ECO:0000259" key="4">
    <source>
        <dbReference type="PROSITE" id="PS50222"/>
    </source>
</evidence>
<keyword evidence="2" id="KW-0472">Membrane</keyword>
<feature type="region of interest" description="Disordered" evidence="1">
    <location>
        <begin position="535"/>
        <end position="561"/>
    </location>
</feature>
<dbReference type="OrthoDB" id="44485at2759"/>
<comment type="caution">
    <text evidence="5">The sequence shown here is derived from an EMBL/GenBank/DDBJ whole genome shotgun (WGS) entry which is preliminary data.</text>
</comment>
<dbReference type="EMBL" id="CAICTM010002285">
    <property type="protein sequence ID" value="CAB9528669.1"/>
    <property type="molecule type" value="Genomic_DNA"/>
</dbReference>
<dbReference type="SUPFAM" id="SSF47473">
    <property type="entry name" value="EF-hand"/>
    <property type="match status" value="1"/>
</dbReference>